<dbReference type="Proteomes" id="UP000179769">
    <property type="component" value="Unassembled WGS sequence"/>
</dbReference>
<keyword evidence="1" id="KW-0808">Transferase</keyword>
<proteinExistence type="predicted"/>
<gene>
    <name evidence="2" type="ORF">BBK14_10850</name>
</gene>
<dbReference type="Pfam" id="PF02515">
    <property type="entry name" value="CoA_transf_3"/>
    <property type="match status" value="1"/>
</dbReference>
<reference evidence="3" key="1">
    <citation type="submission" date="2016-07" db="EMBL/GenBank/DDBJ databases">
        <title>Frankia sp. NRRL B-16219 Genome sequencing.</title>
        <authorList>
            <person name="Ghodhbane-Gtari F."/>
            <person name="Swanson E."/>
            <person name="Gueddou A."/>
            <person name="Louati M."/>
            <person name="Nouioui I."/>
            <person name="Hezbri K."/>
            <person name="Abebe-Akele F."/>
            <person name="Simpson S."/>
            <person name="Morris K."/>
            <person name="Thomas K."/>
            <person name="Gtari M."/>
            <person name="Tisa L.S."/>
        </authorList>
    </citation>
    <scope>NUCLEOTIDE SEQUENCE [LARGE SCALE GENOMIC DNA]</scope>
    <source>
        <strain evidence="3">NRRL B-16219</strain>
    </source>
</reference>
<dbReference type="OrthoDB" id="9797653at2"/>
<dbReference type="SUPFAM" id="SSF89796">
    <property type="entry name" value="CoA-transferase family III (CaiB/BaiF)"/>
    <property type="match status" value="1"/>
</dbReference>
<dbReference type="PANTHER" id="PTHR48207:SF3">
    <property type="entry name" value="SUCCINATE--HYDROXYMETHYLGLUTARATE COA-TRANSFERASE"/>
    <property type="match status" value="1"/>
</dbReference>
<evidence type="ECO:0000313" key="3">
    <source>
        <dbReference type="Proteomes" id="UP000179769"/>
    </source>
</evidence>
<dbReference type="InterPro" id="IPR003673">
    <property type="entry name" value="CoA-Trfase_fam_III"/>
</dbReference>
<dbReference type="Gene3D" id="3.30.1540.10">
    <property type="entry name" value="formyl-coa transferase, domain 3"/>
    <property type="match status" value="1"/>
</dbReference>
<dbReference type="InterPro" id="IPR050483">
    <property type="entry name" value="CoA-transferase_III_domain"/>
</dbReference>
<dbReference type="InterPro" id="IPR023606">
    <property type="entry name" value="CoA-Trfase_III_dom_1_sf"/>
</dbReference>
<evidence type="ECO:0000256" key="1">
    <source>
        <dbReference type="ARBA" id="ARBA00022679"/>
    </source>
</evidence>
<dbReference type="InterPro" id="IPR044855">
    <property type="entry name" value="CoA-Trfase_III_dom3_sf"/>
</dbReference>
<organism evidence="2 3">
    <name type="scientific">Parafrankia soli</name>
    <dbReference type="NCBI Taxonomy" id="2599596"/>
    <lineage>
        <taxon>Bacteria</taxon>
        <taxon>Bacillati</taxon>
        <taxon>Actinomycetota</taxon>
        <taxon>Actinomycetes</taxon>
        <taxon>Frankiales</taxon>
        <taxon>Frankiaceae</taxon>
        <taxon>Parafrankia</taxon>
    </lineage>
</organism>
<comment type="caution">
    <text evidence="2">The sequence shown here is derived from an EMBL/GenBank/DDBJ whole genome shotgun (WGS) entry which is preliminary data.</text>
</comment>
<dbReference type="GO" id="GO:0008410">
    <property type="term" value="F:CoA-transferase activity"/>
    <property type="evidence" value="ECO:0007669"/>
    <property type="project" value="TreeGrafter"/>
</dbReference>
<name>A0A1S1R5B3_9ACTN</name>
<dbReference type="EMBL" id="MAXA01000047">
    <property type="protein sequence ID" value="OHV42123.1"/>
    <property type="molecule type" value="Genomic_DNA"/>
</dbReference>
<dbReference type="RefSeq" id="WP_071060144.1">
    <property type="nucleotide sequence ID" value="NZ_MAXA01000047.1"/>
</dbReference>
<evidence type="ECO:0000313" key="2">
    <source>
        <dbReference type="EMBL" id="OHV42123.1"/>
    </source>
</evidence>
<dbReference type="PANTHER" id="PTHR48207">
    <property type="entry name" value="SUCCINATE--HYDROXYMETHYLGLUTARATE COA-TRANSFERASE"/>
    <property type="match status" value="1"/>
</dbReference>
<keyword evidence="3" id="KW-1185">Reference proteome</keyword>
<protein>
    <submittedName>
        <fullName evidence="2">Carnitine dehydratase</fullName>
    </submittedName>
</protein>
<accession>A0A1S1R5B3</accession>
<dbReference type="AlphaFoldDB" id="A0A1S1R5B3"/>
<sequence length="404" mass="42431">MTDPGGSLDGLRVLDLSRVLAGPLCAQLLADHGAEVIKVEPPAGDDTRAWGPPFVADGTSAYFTGINRNKTNICLDLSTPTGHDVLGRLLGEADVLVENFKVGTLARWGFDDPTLRARHPRLVRCRITGFGPDGPMGAMPGYDAVAQAYSGLMSINGEADRPPLRVGVPIVDMVTGIYAFAGILLALHARARTGVGQLVDCTLVDTAASLLHPHSAAHLADGQVPIRTGSAHSAIAPYDTFDAADGPIFIGAGNDRQFAALATALGRDELSGDPRFSSNAARVANVAALRAILREAIAPRARHGLARELLARGVPATAVHDVAQALADPHLRHRNMVVELDGYRGIGIPIKLSATPGSVRRPPRAQGADTRRILRNLGYTDAEVDALIAADVARAHDEPPPTGV</sequence>
<dbReference type="Gene3D" id="3.40.50.10540">
    <property type="entry name" value="Crotonobetainyl-coa:carnitine coa-transferase, domain 1"/>
    <property type="match status" value="1"/>
</dbReference>